<evidence type="ECO:0000313" key="1">
    <source>
        <dbReference type="EMBL" id="KIK48337.1"/>
    </source>
</evidence>
<dbReference type="HOGENOM" id="CLU_2514160_0_0_1"/>
<gene>
    <name evidence="1" type="ORF">CY34DRAFT_798456</name>
</gene>
<protein>
    <submittedName>
        <fullName evidence="1">Uncharacterized protein</fullName>
    </submittedName>
</protein>
<dbReference type="AlphaFoldDB" id="A0A0D0BRN7"/>
<proteinExistence type="predicted"/>
<dbReference type="Proteomes" id="UP000054485">
    <property type="component" value="Unassembled WGS sequence"/>
</dbReference>
<name>A0A0D0BRN7_9AGAM</name>
<accession>A0A0D0BRN7</accession>
<reference evidence="1 2" key="1">
    <citation type="submission" date="2014-04" db="EMBL/GenBank/DDBJ databases">
        <authorList>
            <consortium name="DOE Joint Genome Institute"/>
            <person name="Kuo A."/>
            <person name="Ruytinx J."/>
            <person name="Rineau F."/>
            <person name="Colpaert J."/>
            <person name="Kohler A."/>
            <person name="Nagy L.G."/>
            <person name="Floudas D."/>
            <person name="Copeland A."/>
            <person name="Barry K.W."/>
            <person name="Cichocki N."/>
            <person name="Veneault-Fourrey C."/>
            <person name="LaButti K."/>
            <person name="Lindquist E.A."/>
            <person name="Lipzen A."/>
            <person name="Lundell T."/>
            <person name="Morin E."/>
            <person name="Murat C."/>
            <person name="Sun H."/>
            <person name="Tunlid A."/>
            <person name="Henrissat B."/>
            <person name="Grigoriev I.V."/>
            <person name="Hibbett D.S."/>
            <person name="Martin F."/>
            <person name="Nordberg H.P."/>
            <person name="Cantor M.N."/>
            <person name="Hua S.X."/>
        </authorList>
    </citation>
    <scope>NUCLEOTIDE SEQUENCE [LARGE SCALE GENOMIC DNA]</scope>
    <source>
        <strain evidence="1 2">UH-Slu-Lm8-n1</strain>
    </source>
</reference>
<keyword evidence="2" id="KW-1185">Reference proteome</keyword>
<reference evidence="2" key="2">
    <citation type="submission" date="2015-01" db="EMBL/GenBank/DDBJ databases">
        <title>Evolutionary Origins and Diversification of the Mycorrhizal Mutualists.</title>
        <authorList>
            <consortium name="DOE Joint Genome Institute"/>
            <consortium name="Mycorrhizal Genomics Consortium"/>
            <person name="Kohler A."/>
            <person name="Kuo A."/>
            <person name="Nagy L.G."/>
            <person name="Floudas D."/>
            <person name="Copeland A."/>
            <person name="Barry K.W."/>
            <person name="Cichocki N."/>
            <person name="Veneault-Fourrey C."/>
            <person name="LaButti K."/>
            <person name="Lindquist E.A."/>
            <person name="Lipzen A."/>
            <person name="Lundell T."/>
            <person name="Morin E."/>
            <person name="Murat C."/>
            <person name="Riley R."/>
            <person name="Ohm R."/>
            <person name="Sun H."/>
            <person name="Tunlid A."/>
            <person name="Henrissat B."/>
            <person name="Grigoriev I.V."/>
            <person name="Hibbett D.S."/>
            <person name="Martin F."/>
        </authorList>
    </citation>
    <scope>NUCLEOTIDE SEQUENCE [LARGE SCALE GENOMIC DNA]</scope>
    <source>
        <strain evidence="2">UH-Slu-Lm8-n1</strain>
    </source>
</reference>
<dbReference type="InParanoid" id="A0A0D0BRN7"/>
<evidence type="ECO:0000313" key="2">
    <source>
        <dbReference type="Proteomes" id="UP000054485"/>
    </source>
</evidence>
<dbReference type="EMBL" id="KN835139">
    <property type="protein sequence ID" value="KIK48337.1"/>
    <property type="molecule type" value="Genomic_DNA"/>
</dbReference>
<organism evidence="1 2">
    <name type="scientific">Suillus luteus UH-Slu-Lm8-n1</name>
    <dbReference type="NCBI Taxonomy" id="930992"/>
    <lineage>
        <taxon>Eukaryota</taxon>
        <taxon>Fungi</taxon>
        <taxon>Dikarya</taxon>
        <taxon>Basidiomycota</taxon>
        <taxon>Agaricomycotina</taxon>
        <taxon>Agaricomycetes</taxon>
        <taxon>Agaricomycetidae</taxon>
        <taxon>Boletales</taxon>
        <taxon>Suillineae</taxon>
        <taxon>Suillaceae</taxon>
        <taxon>Suillus</taxon>
    </lineage>
</organism>
<sequence length="85" mass="9837">MLQTILRRASRDREIRDQPQADFLRRCLTAMRILRVCNGCAKGATLSLIGCFYKHIATDRSYQYVLVEGLIGLDMHLSQNDEFIF</sequence>